<evidence type="ECO:0000256" key="5">
    <source>
        <dbReference type="ARBA" id="ARBA00022989"/>
    </source>
</evidence>
<feature type="transmembrane region" description="Helical" evidence="8">
    <location>
        <begin position="133"/>
        <end position="151"/>
    </location>
</feature>
<name>A0A1D6GB12_MAIZE</name>
<dbReference type="Pfam" id="PF01694">
    <property type="entry name" value="Rhomboid"/>
    <property type="match status" value="1"/>
</dbReference>
<dbReference type="PANTHER" id="PTHR43731">
    <property type="entry name" value="RHOMBOID PROTEASE"/>
    <property type="match status" value="1"/>
</dbReference>
<protein>
    <submittedName>
        <fullName evidence="10">RHOMBOID-like protein 12 mitochondrial</fullName>
    </submittedName>
</protein>
<evidence type="ECO:0000256" key="1">
    <source>
        <dbReference type="ARBA" id="ARBA00004141"/>
    </source>
</evidence>
<keyword evidence="5 8" id="KW-1133">Transmembrane helix</keyword>
<dbReference type="InterPro" id="IPR050925">
    <property type="entry name" value="Rhomboid_protease_S54"/>
</dbReference>
<feature type="transmembrane region" description="Helical" evidence="8">
    <location>
        <begin position="210"/>
        <end position="228"/>
    </location>
</feature>
<dbReference type="InterPro" id="IPR035952">
    <property type="entry name" value="Rhomboid-like_sf"/>
</dbReference>
<dbReference type="EMBL" id="CM000784">
    <property type="protein sequence ID" value="AQL00280.1"/>
    <property type="molecule type" value="Genomic_DNA"/>
</dbReference>
<evidence type="ECO:0000256" key="6">
    <source>
        <dbReference type="ARBA" id="ARBA00023136"/>
    </source>
</evidence>
<sequence length="324" mass="35989">MRRKLLQFPSLVAQHALRGAPTPRFQPQPHHHRFLHSPSAPTSASPSSSPSAHLIWNRLSGSTGISPLPRTAADVAAAARTAASRWLATARGARSLDLFSLPRWRRASGRQFSPSPFLQGATWASWMESADGAVWMLIGANVAVFLLWRVADPGFMRKHFMISLDNFKSGRLHTLLTSAFSHAEFNHLFANMFGLFFFGSSITNVFGPAFLLKLYVGGALTGSVFFLLEKAFLAYRKQDYVGWDTSRAAELVCGFLFQQHILKIAAICTTAFANCTILLQPAHQMVHITWELVTFESTGLDNQITWLFCCCLNGLYVNHFTVLI</sequence>
<dbReference type="InterPro" id="IPR022764">
    <property type="entry name" value="Peptidase_S54_rhomboid_dom"/>
</dbReference>
<evidence type="ECO:0000259" key="9">
    <source>
        <dbReference type="Pfam" id="PF01694"/>
    </source>
</evidence>
<proteinExistence type="inferred from homology"/>
<comment type="similarity">
    <text evidence="2">Belongs to the peptidase S54 family.</text>
</comment>
<gene>
    <name evidence="10" type="ORF">ZEAMMB73_Zm00001d012681</name>
</gene>
<accession>A0A1D6GB12</accession>
<dbReference type="ExpressionAtlas" id="A0A1D6GB12">
    <property type="expression patterns" value="baseline and differential"/>
</dbReference>
<dbReference type="AlphaFoldDB" id="A0A1D6GB12"/>
<evidence type="ECO:0000256" key="4">
    <source>
        <dbReference type="ARBA" id="ARBA00022801"/>
    </source>
</evidence>
<evidence type="ECO:0000256" key="3">
    <source>
        <dbReference type="ARBA" id="ARBA00022692"/>
    </source>
</evidence>
<dbReference type="Gene3D" id="1.20.1540.10">
    <property type="entry name" value="Rhomboid-like"/>
    <property type="match status" value="1"/>
</dbReference>
<evidence type="ECO:0000256" key="8">
    <source>
        <dbReference type="SAM" id="Phobius"/>
    </source>
</evidence>
<keyword evidence="4" id="KW-0378">Hydrolase</keyword>
<dbReference type="GO" id="GO:0004252">
    <property type="term" value="F:serine-type endopeptidase activity"/>
    <property type="evidence" value="ECO:0007669"/>
    <property type="project" value="InterPro"/>
</dbReference>
<dbReference type="PANTHER" id="PTHR43731:SF14">
    <property type="entry name" value="PRESENILIN-ASSOCIATED RHOMBOID-LIKE PROTEIN, MITOCHONDRIAL"/>
    <property type="match status" value="1"/>
</dbReference>
<feature type="domain" description="Peptidase S54 rhomboid" evidence="9">
    <location>
        <begin position="170"/>
        <end position="229"/>
    </location>
</feature>
<keyword evidence="6 8" id="KW-0472">Membrane</keyword>
<evidence type="ECO:0000313" key="10">
    <source>
        <dbReference type="EMBL" id="AQL00280.1"/>
    </source>
</evidence>
<dbReference type="SUPFAM" id="SSF144091">
    <property type="entry name" value="Rhomboid-like"/>
    <property type="match status" value="1"/>
</dbReference>
<organism evidence="10">
    <name type="scientific">Zea mays</name>
    <name type="common">Maize</name>
    <dbReference type="NCBI Taxonomy" id="4577"/>
    <lineage>
        <taxon>Eukaryota</taxon>
        <taxon>Viridiplantae</taxon>
        <taxon>Streptophyta</taxon>
        <taxon>Embryophyta</taxon>
        <taxon>Tracheophyta</taxon>
        <taxon>Spermatophyta</taxon>
        <taxon>Magnoliopsida</taxon>
        <taxon>Liliopsida</taxon>
        <taxon>Poales</taxon>
        <taxon>Poaceae</taxon>
        <taxon>PACMAD clade</taxon>
        <taxon>Panicoideae</taxon>
        <taxon>Andropogonodae</taxon>
        <taxon>Andropogoneae</taxon>
        <taxon>Tripsacinae</taxon>
        <taxon>Zea</taxon>
    </lineage>
</organism>
<evidence type="ECO:0000256" key="7">
    <source>
        <dbReference type="SAM" id="MobiDB-lite"/>
    </source>
</evidence>
<dbReference type="GO" id="GO:0016020">
    <property type="term" value="C:membrane"/>
    <property type="evidence" value="ECO:0007669"/>
    <property type="project" value="UniProtKB-SubCell"/>
</dbReference>
<reference evidence="10" key="1">
    <citation type="submission" date="2015-12" db="EMBL/GenBank/DDBJ databases">
        <title>Update maize B73 reference genome by single molecule sequencing technologies.</title>
        <authorList>
            <consortium name="Maize Genome Sequencing Project"/>
            <person name="Ware D."/>
        </authorList>
    </citation>
    <scope>NUCLEOTIDE SEQUENCE</scope>
    <source>
        <tissue evidence="10">Seedling</tissue>
    </source>
</reference>
<feature type="compositionally biased region" description="Low complexity" evidence="7">
    <location>
        <begin position="37"/>
        <end position="51"/>
    </location>
</feature>
<keyword evidence="3 8" id="KW-0812">Transmembrane</keyword>
<comment type="subcellular location">
    <subcellularLocation>
        <location evidence="1">Membrane</location>
        <topology evidence="1">Multi-pass membrane protein</topology>
    </subcellularLocation>
</comment>
<evidence type="ECO:0000256" key="2">
    <source>
        <dbReference type="ARBA" id="ARBA00009045"/>
    </source>
</evidence>
<feature type="region of interest" description="Disordered" evidence="7">
    <location>
        <begin position="20"/>
        <end position="51"/>
    </location>
</feature>